<keyword evidence="3" id="KW-1185">Reference proteome</keyword>
<comment type="caution">
    <text evidence="2">The sequence shown here is derived from an EMBL/GenBank/DDBJ whole genome shotgun (WGS) entry which is preliminary data.</text>
</comment>
<feature type="transmembrane region" description="Helical" evidence="1">
    <location>
        <begin position="51"/>
        <end position="67"/>
    </location>
</feature>
<proteinExistence type="predicted"/>
<keyword evidence="1" id="KW-1133">Transmembrane helix</keyword>
<evidence type="ECO:0000313" key="2">
    <source>
        <dbReference type="EMBL" id="TCL35022.1"/>
    </source>
</evidence>
<evidence type="ECO:0000256" key="1">
    <source>
        <dbReference type="SAM" id="Phobius"/>
    </source>
</evidence>
<name>A0A4R1PTC3_9FIRM</name>
<sequence length="68" mass="8326">MCLRTLTDKVMECWLQLRLRPKLFCLRKEELSCYIIKQPFYKIVIKKYNRLNILLYLKIIAFLPVFSL</sequence>
<keyword evidence="1" id="KW-0812">Transmembrane</keyword>
<gene>
    <name evidence="2" type="ORF">EV210_11438</name>
</gene>
<organism evidence="2 3">
    <name type="scientific">Anaerospora hongkongensis</name>
    <dbReference type="NCBI Taxonomy" id="244830"/>
    <lineage>
        <taxon>Bacteria</taxon>
        <taxon>Bacillati</taxon>
        <taxon>Bacillota</taxon>
        <taxon>Negativicutes</taxon>
        <taxon>Selenomonadales</taxon>
        <taxon>Sporomusaceae</taxon>
        <taxon>Anaerospora</taxon>
    </lineage>
</organism>
<keyword evidence="1" id="KW-0472">Membrane</keyword>
<dbReference type="EMBL" id="SLUI01000014">
    <property type="protein sequence ID" value="TCL35022.1"/>
    <property type="molecule type" value="Genomic_DNA"/>
</dbReference>
<protein>
    <submittedName>
        <fullName evidence="2">Uncharacterized protein</fullName>
    </submittedName>
</protein>
<dbReference type="AlphaFoldDB" id="A0A4R1PTC3"/>
<accession>A0A4R1PTC3</accession>
<dbReference type="Proteomes" id="UP000295063">
    <property type="component" value="Unassembled WGS sequence"/>
</dbReference>
<reference evidence="2 3" key="1">
    <citation type="submission" date="2019-03" db="EMBL/GenBank/DDBJ databases">
        <title>Genomic Encyclopedia of Type Strains, Phase IV (KMG-IV): sequencing the most valuable type-strain genomes for metagenomic binning, comparative biology and taxonomic classification.</title>
        <authorList>
            <person name="Goeker M."/>
        </authorList>
    </citation>
    <scope>NUCLEOTIDE SEQUENCE [LARGE SCALE GENOMIC DNA]</scope>
    <source>
        <strain evidence="2 3">DSM 15969</strain>
    </source>
</reference>
<evidence type="ECO:0000313" key="3">
    <source>
        <dbReference type="Proteomes" id="UP000295063"/>
    </source>
</evidence>